<dbReference type="AlphaFoldDB" id="A0A9P5MUI7"/>
<proteinExistence type="predicted"/>
<feature type="region of interest" description="Disordered" evidence="1">
    <location>
        <begin position="353"/>
        <end position="394"/>
    </location>
</feature>
<sequence length="461" mass="50637">MDPACFTLITDLQYDVVRRSRGGCAIRKPRIRLGFATFTAWFPMLVQPEPREHSPSTNNGPPTKKRKHNPPSHNSAADSPAPSDPSSLSNPTATENVVLPTSTTSPRDHGPPSPARPPSSPSPMTCHTTTPTNSRTTASASATCPRASPPRALPSPSARSRSYRVSWEDRNLFVKVTQDGLGLLGEKGFRSTRCNAPVRQGQCYMEVAIGHGGGARASDLPGPPKGEGPRVTTDEKIMLSRPRQYGRPFGSGDVFKGQEYESLEYNRSKEMLALMDFSRKPTDGPSVPPTTKKSATTIKNVPERGTRGAWSASRQTQMRSLPTLPESKVAFFVNGQCQGVAFRELYDFRPLHAPTDERKSQAKRRTTREGTHAIPSSDNDPPLPDPDASTTSSTRTWCPLCERYAGFMEEQWALDKLDEEHARVEAVQRAVNVRVDAEKRLNASENARRPTRRSAPSATCY</sequence>
<evidence type="ECO:0000313" key="2">
    <source>
        <dbReference type="EMBL" id="KAF8479071.1"/>
    </source>
</evidence>
<dbReference type="OrthoDB" id="10266026at2759"/>
<feature type="compositionally biased region" description="Basic and acidic residues" evidence="1">
    <location>
        <begin position="437"/>
        <end position="448"/>
    </location>
</feature>
<dbReference type="GO" id="GO:0000976">
    <property type="term" value="F:transcription cis-regulatory region binding"/>
    <property type="evidence" value="ECO:0007669"/>
    <property type="project" value="TreeGrafter"/>
</dbReference>
<keyword evidence="3" id="KW-1185">Reference proteome</keyword>
<dbReference type="InterPro" id="IPR043136">
    <property type="entry name" value="B30.2/SPRY_sf"/>
</dbReference>
<gene>
    <name evidence="2" type="ORF">DFH94DRAFT_798978</name>
</gene>
<accession>A0A9P5MUI7</accession>
<evidence type="ECO:0000313" key="3">
    <source>
        <dbReference type="Proteomes" id="UP000759537"/>
    </source>
</evidence>
<dbReference type="Gene3D" id="2.60.120.920">
    <property type="match status" value="1"/>
</dbReference>
<feature type="compositionally biased region" description="Low complexity" evidence="1">
    <location>
        <begin position="154"/>
        <end position="163"/>
    </location>
</feature>
<feature type="compositionally biased region" description="Low complexity" evidence="1">
    <location>
        <begin position="71"/>
        <end position="91"/>
    </location>
</feature>
<organism evidence="2 3">
    <name type="scientific">Russula ochroleuca</name>
    <dbReference type="NCBI Taxonomy" id="152965"/>
    <lineage>
        <taxon>Eukaryota</taxon>
        <taxon>Fungi</taxon>
        <taxon>Dikarya</taxon>
        <taxon>Basidiomycota</taxon>
        <taxon>Agaricomycotina</taxon>
        <taxon>Agaricomycetes</taxon>
        <taxon>Russulales</taxon>
        <taxon>Russulaceae</taxon>
        <taxon>Russula</taxon>
    </lineage>
</organism>
<evidence type="ECO:0000256" key="1">
    <source>
        <dbReference type="SAM" id="MobiDB-lite"/>
    </source>
</evidence>
<name>A0A9P5MUI7_9AGAM</name>
<dbReference type="EMBL" id="WHVB01000010">
    <property type="protein sequence ID" value="KAF8479071.1"/>
    <property type="molecule type" value="Genomic_DNA"/>
</dbReference>
<dbReference type="PANTHER" id="PTHR10598:SF0">
    <property type="entry name" value="SET1_ASH2 HISTONE METHYLTRANSFERASE COMPLEX SUBUNIT ASH2"/>
    <property type="match status" value="1"/>
</dbReference>
<dbReference type="PANTHER" id="PTHR10598">
    <property type="entry name" value="SET1/ASH2 HISTONE METHYLTRANSFERASE COMPLEX SUBUNIT ASH2"/>
    <property type="match status" value="1"/>
</dbReference>
<feature type="compositionally biased region" description="Polar residues" evidence="1">
    <location>
        <begin position="92"/>
        <end position="105"/>
    </location>
</feature>
<comment type="caution">
    <text evidence="2">The sequence shown here is derived from an EMBL/GenBank/DDBJ whole genome shotgun (WGS) entry which is preliminary data.</text>
</comment>
<feature type="region of interest" description="Disordered" evidence="1">
    <location>
        <begin position="437"/>
        <end position="461"/>
    </location>
</feature>
<feature type="compositionally biased region" description="Pro residues" evidence="1">
    <location>
        <begin position="111"/>
        <end position="121"/>
    </location>
</feature>
<dbReference type="Proteomes" id="UP000759537">
    <property type="component" value="Unassembled WGS sequence"/>
</dbReference>
<dbReference type="InterPro" id="IPR037353">
    <property type="entry name" value="ASH2"/>
</dbReference>
<feature type="region of interest" description="Disordered" evidence="1">
    <location>
        <begin position="47"/>
        <end position="163"/>
    </location>
</feature>
<reference evidence="2" key="2">
    <citation type="journal article" date="2020" name="Nat. Commun.">
        <title>Large-scale genome sequencing of mycorrhizal fungi provides insights into the early evolution of symbiotic traits.</title>
        <authorList>
            <person name="Miyauchi S."/>
            <person name="Kiss E."/>
            <person name="Kuo A."/>
            <person name="Drula E."/>
            <person name="Kohler A."/>
            <person name="Sanchez-Garcia M."/>
            <person name="Morin E."/>
            <person name="Andreopoulos B."/>
            <person name="Barry K.W."/>
            <person name="Bonito G."/>
            <person name="Buee M."/>
            <person name="Carver A."/>
            <person name="Chen C."/>
            <person name="Cichocki N."/>
            <person name="Clum A."/>
            <person name="Culley D."/>
            <person name="Crous P.W."/>
            <person name="Fauchery L."/>
            <person name="Girlanda M."/>
            <person name="Hayes R.D."/>
            <person name="Keri Z."/>
            <person name="LaButti K."/>
            <person name="Lipzen A."/>
            <person name="Lombard V."/>
            <person name="Magnuson J."/>
            <person name="Maillard F."/>
            <person name="Murat C."/>
            <person name="Nolan M."/>
            <person name="Ohm R.A."/>
            <person name="Pangilinan J."/>
            <person name="Pereira M.F."/>
            <person name="Perotto S."/>
            <person name="Peter M."/>
            <person name="Pfister S."/>
            <person name="Riley R."/>
            <person name="Sitrit Y."/>
            <person name="Stielow J.B."/>
            <person name="Szollosi G."/>
            <person name="Zifcakova L."/>
            <person name="Stursova M."/>
            <person name="Spatafora J.W."/>
            <person name="Tedersoo L."/>
            <person name="Vaario L.M."/>
            <person name="Yamada A."/>
            <person name="Yan M."/>
            <person name="Wang P."/>
            <person name="Xu J."/>
            <person name="Bruns T."/>
            <person name="Baldrian P."/>
            <person name="Vilgalys R."/>
            <person name="Dunand C."/>
            <person name="Henrissat B."/>
            <person name="Grigoriev I.V."/>
            <person name="Hibbett D."/>
            <person name="Nagy L.G."/>
            <person name="Martin F.M."/>
        </authorList>
    </citation>
    <scope>NUCLEOTIDE SEQUENCE</scope>
    <source>
        <strain evidence="2">Prilba</strain>
    </source>
</reference>
<feature type="compositionally biased region" description="Low complexity" evidence="1">
    <location>
        <begin position="128"/>
        <end position="146"/>
    </location>
</feature>
<reference evidence="2" key="1">
    <citation type="submission" date="2019-10" db="EMBL/GenBank/DDBJ databases">
        <authorList>
            <consortium name="DOE Joint Genome Institute"/>
            <person name="Kuo A."/>
            <person name="Miyauchi S."/>
            <person name="Kiss E."/>
            <person name="Drula E."/>
            <person name="Kohler A."/>
            <person name="Sanchez-Garcia M."/>
            <person name="Andreopoulos B."/>
            <person name="Barry K.W."/>
            <person name="Bonito G."/>
            <person name="Buee M."/>
            <person name="Carver A."/>
            <person name="Chen C."/>
            <person name="Cichocki N."/>
            <person name="Clum A."/>
            <person name="Culley D."/>
            <person name="Crous P.W."/>
            <person name="Fauchery L."/>
            <person name="Girlanda M."/>
            <person name="Hayes R."/>
            <person name="Keri Z."/>
            <person name="LaButti K."/>
            <person name="Lipzen A."/>
            <person name="Lombard V."/>
            <person name="Magnuson J."/>
            <person name="Maillard F."/>
            <person name="Morin E."/>
            <person name="Murat C."/>
            <person name="Nolan M."/>
            <person name="Ohm R."/>
            <person name="Pangilinan J."/>
            <person name="Pereira M."/>
            <person name="Perotto S."/>
            <person name="Peter M."/>
            <person name="Riley R."/>
            <person name="Sitrit Y."/>
            <person name="Stielow B."/>
            <person name="Szollosi G."/>
            <person name="Zifcakova L."/>
            <person name="Stursova M."/>
            <person name="Spatafora J.W."/>
            <person name="Tedersoo L."/>
            <person name="Vaario L.-M."/>
            <person name="Yamada A."/>
            <person name="Yan M."/>
            <person name="Wang P."/>
            <person name="Xu J."/>
            <person name="Bruns T."/>
            <person name="Baldrian P."/>
            <person name="Vilgalys R."/>
            <person name="Henrissat B."/>
            <person name="Grigoriev I.V."/>
            <person name="Hibbett D."/>
            <person name="Nagy L.G."/>
            <person name="Martin F.M."/>
        </authorList>
    </citation>
    <scope>NUCLEOTIDE SEQUENCE</scope>
    <source>
        <strain evidence="2">Prilba</strain>
    </source>
</reference>
<protein>
    <submittedName>
        <fullName evidence="2">Uncharacterized protein</fullName>
    </submittedName>
</protein>
<dbReference type="GO" id="GO:0048188">
    <property type="term" value="C:Set1C/COMPASS complex"/>
    <property type="evidence" value="ECO:0007669"/>
    <property type="project" value="InterPro"/>
</dbReference>